<evidence type="ECO:0000313" key="13">
    <source>
        <dbReference type="Proteomes" id="UP000695007"/>
    </source>
</evidence>
<evidence type="ECO:0000256" key="11">
    <source>
        <dbReference type="PIRNR" id="PIRNR017834"/>
    </source>
</evidence>
<keyword evidence="9 11" id="KW-0496">Mitochondrion</keyword>
<feature type="transmembrane region" description="Helical" evidence="12">
    <location>
        <begin position="28"/>
        <end position="47"/>
    </location>
</feature>
<comment type="similarity">
    <text evidence="2 11">Belongs to the complex I NDUFC2 subunit family.</text>
</comment>
<gene>
    <name evidence="14" type="primary">LOC105362787</name>
</gene>
<keyword evidence="4 11" id="KW-0679">Respiratory chain</keyword>
<keyword evidence="10 11" id="KW-0472">Membrane</keyword>
<accession>A0AAJ6YIB0</accession>
<organism evidence="13 14">
    <name type="scientific">Ceratosolen solmsi marchali</name>
    <dbReference type="NCBI Taxonomy" id="326594"/>
    <lineage>
        <taxon>Eukaryota</taxon>
        <taxon>Metazoa</taxon>
        <taxon>Ecdysozoa</taxon>
        <taxon>Arthropoda</taxon>
        <taxon>Hexapoda</taxon>
        <taxon>Insecta</taxon>
        <taxon>Pterygota</taxon>
        <taxon>Neoptera</taxon>
        <taxon>Endopterygota</taxon>
        <taxon>Hymenoptera</taxon>
        <taxon>Apocrita</taxon>
        <taxon>Proctotrupomorpha</taxon>
        <taxon>Chalcidoidea</taxon>
        <taxon>Agaonidae</taxon>
        <taxon>Agaoninae</taxon>
        <taxon>Ceratosolen</taxon>
    </lineage>
</organism>
<keyword evidence="7 11" id="KW-0249">Electron transport</keyword>
<evidence type="ECO:0000256" key="8">
    <source>
        <dbReference type="ARBA" id="ARBA00022989"/>
    </source>
</evidence>
<evidence type="ECO:0000256" key="3">
    <source>
        <dbReference type="ARBA" id="ARBA00022448"/>
    </source>
</evidence>
<comment type="subcellular location">
    <subcellularLocation>
        <location evidence="1">Mitochondrion inner membrane</location>
        <topology evidence="1">Single-pass membrane protein</topology>
        <orientation evidence="1">Matrix side</orientation>
    </subcellularLocation>
</comment>
<dbReference type="CTD" id="33528"/>
<evidence type="ECO:0000256" key="9">
    <source>
        <dbReference type="ARBA" id="ARBA00023128"/>
    </source>
</evidence>
<keyword evidence="8 12" id="KW-1133">Transmembrane helix</keyword>
<comment type="function">
    <text evidence="11">Accessory subunit of the mitochondrial membrane respiratory chain NADH dehydrogenase (Complex I), that is believed not to be involved in catalysis. Complex I functions in the transfer of electrons from NADH to the respiratory chain. The immediate electron acceptor for the enzyme is believed to be ubiquinone.</text>
</comment>
<dbReference type="PANTHER" id="PTHR13099:SF0">
    <property type="entry name" value="NADH DEHYDROGENASE [UBIQUINONE] 1 SUBUNIT C2-RELATED"/>
    <property type="match status" value="1"/>
</dbReference>
<evidence type="ECO:0000256" key="7">
    <source>
        <dbReference type="ARBA" id="ARBA00022982"/>
    </source>
</evidence>
<reference evidence="14" key="1">
    <citation type="submission" date="2025-08" db="UniProtKB">
        <authorList>
            <consortium name="RefSeq"/>
        </authorList>
    </citation>
    <scope>IDENTIFICATION</scope>
</reference>
<dbReference type="AlphaFoldDB" id="A0AAJ6YIB0"/>
<dbReference type="KEGG" id="csol:105362787"/>
<evidence type="ECO:0000256" key="2">
    <source>
        <dbReference type="ARBA" id="ARBA00008674"/>
    </source>
</evidence>
<keyword evidence="3 11" id="KW-0813">Transport</keyword>
<dbReference type="Proteomes" id="UP000695007">
    <property type="component" value="Unplaced"/>
</dbReference>
<name>A0AAJ6YIB0_9HYME</name>
<evidence type="ECO:0000256" key="1">
    <source>
        <dbReference type="ARBA" id="ARBA00004298"/>
    </source>
</evidence>
<keyword evidence="5 12" id="KW-0812">Transmembrane</keyword>
<sequence length="119" mass="14103">METDESIKWAIDLLTPDETYKENLISKYYHYITLIPACLGGTVYMNWLQNRPYFASIHRYGVALIIGIAAANITKRYKTHSESKRDSILRQYIKLHPEDFQRPERKTFGEVFDEWIPCR</sequence>
<dbReference type="Pfam" id="PF06374">
    <property type="entry name" value="NDUF_C2"/>
    <property type="match status" value="1"/>
</dbReference>
<dbReference type="GO" id="GO:0005743">
    <property type="term" value="C:mitochondrial inner membrane"/>
    <property type="evidence" value="ECO:0007669"/>
    <property type="project" value="UniProtKB-SubCell"/>
</dbReference>
<evidence type="ECO:0000256" key="5">
    <source>
        <dbReference type="ARBA" id="ARBA00022692"/>
    </source>
</evidence>
<evidence type="ECO:0000313" key="14">
    <source>
        <dbReference type="RefSeq" id="XP_011498581.1"/>
    </source>
</evidence>
<evidence type="ECO:0000256" key="6">
    <source>
        <dbReference type="ARBA" id="ARBA00022792"/>
    </source>
</evidence>
<evidence type="ECO:0000256" key="12">
    <source>
        <dbReference type="SAM" id="Phobius"/>
    </source>
</evidence>
<dbReference type="InterPro" id="IPR009423">
    <property type="entry name" value="NDUC2"/>
</dbReference>
<dbReference type="RefSeq" id="XP_011498581.1">
    <property type="nucleotide sequence ID" value="XM_011500279.1"/>
</dbReference>
<keyword evidence="6 11" id="KW-0999">Mitochondrion inner membrane</keyword>
<dbReference type="PANTHER" id="PTHR13099">
    <property type="entry name" value="NADH-UBIQUINONE OXIDOREDUCTASE SUBUNIT B14.5B"/>
    <property type="match status" value="1"/>
</dbReference>
<dbReference type="PIRSF" id="PIRSF017834">
    <property type="entry name" value="NADH-UbQ_OxRdtase_b14.5b"/>
    <property type="match status" value="1"/>
</dbReference>
<dbReference type="GO" id="GO:0006120">
    <property type="term" value="P:mitochondrial electron transport, NADH to ubiquinone"/>
    <property type="evidence" value="ECO:0007669"/>
    <property type="project" value="InterPro"/>
</dbReference>
<feature type="transmembrane region" description="Helical" evidence="12">
    <location>
        <begin position="53"/>
        <end position="74"/>
    </location>
</feature>
<keyword evidence="13" id="KW-1185">Reference proteome</keyword>
<proteinExistence type="inferred from homology"/>
<protein>
    <recommendedName>
        <fullName evidence="11">NADH dehydrogenase [ubiquinone] 1 subunit C2</fullName>
    </recommendedName>
</protein>
<dbReference type="GeneID" id="105362787"/>
<evidence type="ECO:0000256" key="10">
    <source>
        <dbReference type="ARBA" id="ARBA00023136"/>
    </source>
</evidence>
<evidence type="ECO:0000256" key="4">
    <source>
        <dbReference type="ARBA" id="ARBA00022660"/>
    </source>
</evidence>